<name>G5KEW2_9STRE</name>
<accession>G5KEW2</accession>
<dbReference type="RefSeq" id="WP_006739020.1">
    <property type="nucleotide sequence ID" value="NZ_AEUZ02000001.1"/>
</dbReference>
<proteinExistence type="predicted"/>
<dbReference type="EMBL" id="AEUZ02000001">
    <property type="protein sequence ID" value="EHJ56256.1"/>
    <property type="molecule type" value="Genomic_DNA"/>
</dbReference>
<comment type="caution">
    <text evidence="1">The sequence shown here is derived from an EMBL/GenBank/DDBJ whole genome shotgun (WGS) entry which is preliminary data.</text>
</comment>
<organism evidence="1 2">
    <name type="scientific">Streptococcus urinalis 2285-97</name>
    <dbReference type="NCBI Taxonomy" id="764291"/>
    <lineage>
        <taxon>Bacteria</taxon>
        <taxon>Bacillati</taxon>
        <taxon>Bacillota</taxon>
        <taxon>Bacilli</taxon>
        <taxon>Lactobacillales</taxon>
        <taxon>Streptococcaceae</taxon>
        <taxon>Streptococcus</taxon>
    </lineage>
</organism>
<reference evidence="1 2" key="1">
    <citation type="journal article" date="2014" name="Int. J. Syst. Evol. Microbiol.">
        <title>Phylogenomics and the dynamic genome evolution of the genus Streptococcus.</title>
        <authorList>
            <consortium name="The Broad Institute Genome Sequencing Platform"/>
            <person name="Richards V.P."/>
            <person name="Palmer S.R."/>
            <person name="Pavinski Bitar P.D."/>
            <person name="Qin X."/>
            <person name="Weinstock G.M."/>
            <person name="Highlander S.K."/>
            <person name="Town C.D."/>
            <person name="Burne R.A."/>
            <person name="Stanhope M.J."/>
        </authorList>
    </citation>
    <scope>NUCLEOTIDE SEQUENCE [LARGE SCALE GENOMIC DNA]</scope>
    <source>
        <strain evidence="1 2">2285-97</strain>
    </source>
</reference>
<protein>
    <submittedName>
        <fullName evidence="1">Uncharacterized protein</fullName>
    </submittedName>
</protein>
<dbReference type="STRING" id="764291.STRUR_0866"/>
<sequence>MAQEIRNRRHVYLTDETIYQLAEITEFLKSSQMTFKQERNHSQIINLIISTFYDLFIKGNESKNYFELLGQYQKGQFDYLNRMESTLKSFQKQIDLLQYLELTNFHAISKGTQFDIQDLESIHSKIDPQQHELIARIEDIIKADIARGQTQKHYH</sequence>
<gene>
    <name evidence="1" type="ORF">STRUR_0866</name>
</gene>
<evidence type="ECO:0000313" key="2">
    <source>
        <dbReference type="Proteomes" id="UP000005388"/>
    </source>
</evidence>
<evidence type="ECO:0000313" key="1">
    <source>
        <dbReference type="EMBL" id="EHJ56256.1"/>
    </source>
</evidence>
<keyword evidence="2" id="KW-1185">Reference proteome</keyword>
<dbReference type="AlphaFoldDB" id="G5KEW2"/>
<dbReference type="Proteomes" id="UP000005388">
    <property type="component" value="Unassembled WGS sequence"/>
</dbReference>